<feature type="non-terminal residue" evidence="2">
    <location>
        <position position="279"/>
    </location>
</feature>
<dbReference type="Gene3D" id="3.40.50.620">
    <property type="entry name" value="HUPs"/>
    <property type="match status" value="1"/>
</dbReference>
<dbReference type="InterPro" id="IPR033948">
    <property type="entry name" value="ETF_beta_N"/>
</dbReference>
<dbReference type="AlphaFoldDB" id="A0A382W734"/>
<evidence type="ECO:0000259" key="1">
    <source>
        <dbReference type="SMART" id="SM00893"/>
    </source>
</evidence>
<dbReference type="GO" id="GO:0009055">
    <property type="term" value="F:electron transfer activity"/>
    <property type="evidence" value="ECO:0007669"/>
    <property type="project" value="InterPro"/>
</dbReference>
<dbReference type="PANTHER" id="PTHR21294">
    <property type="entry name" value="ELECTRON TRANSFER FLAVOPROTEIN BETA-SUBUNIT"/>
    <property type="match status" value="1"/>
</dbReference>
<feature type="non-terminal residue" evidence="2">
    <location>
        <position position="1"/>
    </location>
</feature>
<evidence type="ECO:0000313" key="2">
    <source>
        <dbReference type="EMBL" id="SVD54623.1"/>
    </source>
</evidence>
<gene>
    <name evidence="2" type="ORF">METZ01_LOCUS407477</name>
</gene>
<dbReference type="EMBL" id="UINC01157565">
    <property type="protein sequence ID" value="SVD54623.1"/>
    <property type="molecule type" value="Genomic_DNA"/>
</dbReference>
<accession>A0A382W734</accession>
<dbReference type="Pfam" id="PF01012">
    <property type="entry name" value="ETF"/>
    <property type="match status" value="1"/>
</dbReference>
<name>A0A382W734_9ZZZZ</name>
<sequence length="279" mass="30008">IQFDYENKTIIREGVPSEVNPFDMLGLVRAVELKSGPDDQVVALCMGPPQARDGLLECLALGADRAILLTDRALAGSDTLATARALSLALKNEAPDLIICGRNSADSETGQVGPETAELMGIPHVGQVSKLDYAPGDSNIQTQRITDDGYQLIECPLPALVCVMEGVAEETFPTRDQTAEAQEKPLEEMTCVQLSPDLSQFGAEGSPTWVEEIRLVEPSRLGKMIEEEDPQAAAEQVAALLKERLASMNSEANVSQAPQSTNRYAGSRDKSIWVVAASR</sequence>
<feature type="domain" description="Electron transfer flavoprotein alpha/beta-subunit N-terminal" evidence="1">
    <location>
        <begin position="7"/>
        <end position="198"/>
    </location>
</feature>
<organism evidence="2">
    <name type="scientific">marine metagenome</name>
    <dbReference type="NCBI Taxonomy" id="408172"/>
    <lineage>
        <taxon>unclassified sequences</taxon>
        <taxon>metagenomes</taxon>
        <taxon>ecological metagenomes</taxon>
    </lineage>
</organism>
<dbReference type="PIRSF" id="PIRSF000090">
    <property type="entry name" value="Beta-ETF"/>
    <property type="match status" value="1"/>
</dbReference>
<dbReference type="InterPro" id="IPR012255">
    <property type="entry name" value="ETF_b"/>
</dbReference>
<dbReference type="InterPro" id="IPR014730">
    <property type="entry name" value="ETF_a/b_N"/>
</dbReference>
<dbReference type="SMART" id="SM00893">
    <property type="entry name" value="ETF"/>
    <property type="match status" value="1"/>
</dbReference>
<dbReference type="InterPro" id="IPR014729">
    <property type="entry name" value="Rossmann-like_a/b/a_fold"/>
</dbReference>
<proteinExistence type="predicted"/>
<dbReference type="CDD" id="cd01714">
    <property type="entry name" value="ETF_beta"/>
    <property type="match status" value="1"/>
</dbReference>
<reference evidence="2" key="1">
    <citation type="submission" date="2018-05" db="EMBL/GenBank/DDBJ databases">
        <authorList>
            <person name="Lanie J.A."/>
            <person name="Ng W.-L."/>
            <person name="Kazmierczak K.M."/>
            <person name="Andrzejewski T.M."/>
            <person name="Davidsen T.M."/>
            <person name="Wayne K.J."/>
            <person name="Tettelin H."/>
            <person name="Glass J.I."/>
            <person name="Rusch D."/>
            <person name="Podicherti R."/>
            <person name="Tsui H.-C.T."/>
            <person name="Winkler M.E."/>
        </authorList>
    </citation>
    <scope>NUCLEOTIDE SEQUENCE</scope>
</reference>
<dbReference type="PANTHER" id="PTHR21294:SF17">
    <property type="entry name" value="PROTEIN FIXA"/>
    <property type="match status" value="1"/>
</dbReference>
<dbReference type="SUPFAM" id="SSF52402">
    <property type="entry name" value="Adenine nucleotide alpha hydrolases-like"/>
    <property type="match status" value="1"/>
</dbReference>
<protein>
    <recommendedName>
        <fullName evidence="1">Electron transfer flavoprotein alpha/beta-subunit N-terminal domain-containing protein</fullName>
    </recommendedName>
</protein>